<accession>A0A5R9FTZ5</accession>
<gene>
    <name evidence="3" type="ORF">FE633_03310</name>
</gene>
<reference evidence="3 4" key="1">
    <citation type="submission" date="2019-05" db="EMBL/GenBank/DDBJ databases">
        <title>Streptomyces sp. NEAU-C151, a novel actinomycete isolated from soil.</title>
        <authorList>
            <person name="Han L."/>
            <person name="Jiang H."/>
        </authorList>
    </citation>
    <scope>NUCLEOTIDE SEQUENCE [LARGE SCALE GENOMIC DNA]</scope>
    <source>
        <strain evidence="3 4">NEAU-C151</strain>
    </source>
</reference>
<dbReference type="InterPro" id="IPR000683">
    <property type="entry name" value="Gfo/Idh/MocA-like_OxRdtase_N"/>
</dbReference>
<evidence type="ECO:0000259" key="1">
    <source>
        <dbReference type="Pfam" id="PF01408"/>
    </source>
</evidence>
<sequence>MSVSDGRSGRPLRFGVVGLGFGRCHAQEIARMDGADLVAVADLDPESQGLDLDAFGGELGARAYRDGLGMIAEEELDAVVLAVPPRGREKLIREVAEAGLALFLEKPFATDDAHAEALAQLCAEYPATPVMLDFCLRHLPAVVRLRELLDGPLGRPLVANADLVLPRDDSPAWVWDPANGNGIVNENTCHTFDTLGFLLGEPVSVHAEGGAYRSGSLEDGIAVTIRYEGGGTAVVTGGNLGVEALRTPARLSVCTERGQAVLTGGDHMVNALTWATAEHAEAVRENWELPSRGRISAAALRHFVDCVGAGTPPAPGVPEGVRAVRLAMAVRESLTTGGRVRVARADAAS</sequence>
<evidence type="ECO:0000259" key="2">
    <source>
        <dbReference type="Pfam" id="PF22725"/>
    </source>
</evidence>
<dbReference type="EMBL" id="VBZC01000003">
    <property type="protein sequence ID" value="TLS47542.1"/>
    <property type="molecule type" value="Genomic_DNA"/>
</dbReference>
<dbReference type="Pfam" id="PF22725">
    <property type="entry name" value="GFO_IDH_MocA_C3"/>
    <property type="match status" value="1"/>
</dbReference>
<dbReference type="PANTHER" id="PTHR43377:SF8">
    <property type="entry name" value="BLR3664 PROTEIN"/>
    <property type="match status" value="1"/>
</dbReference>
<dbReference type="Gene3D" id="3.30.360.10">
    <property type="entry name" value="Dihydrodipicolinate Reductase, domain 2"/>
    <property type="match status" value="1"/>
</dbReference>
<dbReference type="SUPFAM" id="SSF51735">
    <property type="entry name" value="NAD(P)-binding Rossmann-fold domains"/>
    <property type="match status" value="1"/>
</dbReference>
<dbReference type="InterPro" id="IPR051450">
    <property type="entry name" value="Gfo/Idh/MocA_Oxidoreductases"/>
</dbReference>
<dbReference type="RefSeq" id="WP_138043545.1">
    <property type="nucleotide sequence ID" value="NZ_VBZC01000003.1"/>
</dbReference>
<feature type="domain" description="GFO/IDH/MocA-like oxidoreductase" evidence="2">
    <location>
        <begin position="144"/>
        <end position="258"/>
    </location>
</feature>
<dbReference type="SUPFAM" id="SSF55347">
    <property type="entry name" value="Glyceraldehyde-3-phosphate dehydrogenase-like, C-terminal domain"/>
    <property type="match status" value="1"/>
</dbReference>
<evidence type="ECO:0000313" key="4">
    <source>
        <dbReference type="Proteomes" id="UP000305906"/>
    </source>
</evidence>
<dbReference type="InterPro" id="IPR055170">
    <property type="entry name" value="GFO_IDH_MocA-like_dom"/>
</dbReference>
<proteinExistence type="predicted"/>
<evidence type="ECO:0000313" key="3">
    <source>
        <dbReference type="EMBL" id="TLS47542.1"/>
    </source>
</evidence>
<organism evidence="3 4">
    <name type="scientific">Streptomyces montanus</name>
    <dbReference type="NCBI Taxonomy" id="2580423"/>
    <lineage>
        <taxon>Bacteria</taxon>
        <taxon>Bacillati</taxon>
        <taxon>Actinomycetota</taxon>
        <taxon>Actinomycetes</taxon>
        <taxon>Kitasatosporales</taxon>
        <taxon>Streptomycetaceae</taxon>
        <taxon>Streptomyces</taxon>
    </lineage>
</organism>
<comment type="caution">
    <text evidence="3">The sequence shown here is derived from an EMBL/GenBank/DDBJ whole genome shotgun (WGS) entry which is preliminary data.</text>
</comment>
<dbReference type="AlphaFoldDB" id="A0A5R9FTZ5"/>
<dbReference type="Gene3D" id="3.40.50.720">
    <property type="entry name" value="NAD(P)-binding Rossmann-like Domain"/>
    <property type="match status" value="1"/>
</dbReference>
<dbReference type="GO" id="GO:0000166">
    <property type="term" value="F:nucleotide binding"/>
    <property type="evidence" value="ECO:0007669"/>
    <property type="project" value="InterPro"/>
</dbReference>
<feature type="domain" description="Gfo/Idh/MocA-like oxidoreductase N-terminal" evidence="1">
    <location>
        <begin position="12"/>
        <end position="128"/>
    </location>
</feature>
<dbReference type="Proteomes" id="UP000305906">
    <property type="component" value="Unassembled WGS sequence"/>
</dbReference>
<dbReference type="InterPro" id="IPR036291">
    <property type="entry name" value="NAD(P)-bd_dom_sf"/>
</dbReference>
<name>A0A5R9FTZ5_9ACTN</name>
<dbReference type="PANTHER" id="PTHR43377">
    <property type="entry name" value="BILIVERDIN REDUCTASE A"/>
    <property type="match status" value="1"/>
</dbReference>
<keyword evidence="4" id="KW-1185">Reference proteome</keyword>
<dbReference type="Pfam" id="PF01408">
    <property type="entry name" value="GFO_IDH_MocA"/>
    <property type="match status" value="1"/>
</dbReference>
<protein>
    <submittedName>
        <fullName evidence="3">Gfo/Idh/MocA family oxidoreductase</fullName>
    </submittedName>
</protein>